<dbReference type="PANTHER" id="PTHR35984:SF1">
    <property type="entry name" value="PERIPLASMIC SERINE PROTEASE"/>
    <property type="match status" value="1"/>
</dbReference>
<proteinExistence type="predicted"/>
<dbReference type="PANTHER" id="PTHR35984">
    <property type="entry name" value="PERIPLASMIC SERINE PROTEASE"/>
    <property type="match status" value="1"/>
</dbReference>
<dbReference type="SUPFAM" id="SSF52096">
    <property type="entry name" value="ClpP/crotonase"/>
    <property type="match status" value="1"/>
</dbReference>
<name>A0A3G4ZU13_9VIRU</name>
<dbReference type="InterPro" id="IPR002825">
    <property type="entry name" value="Pept_S49_ser-pept_pro"/>
</dbReference>
<dbReference type="EMBL" id="MK072076">
    <property type="protein sequence ID" value="AYV78385.1"/>
    <property type="molecule type" value="Genomic_DNA"/>
</dbReference>
<reference evidence="1" key="1">
    <citation type="submission" date="2018-10" db="EMBL/GenBank/DDBJ databases">
        <title>Hidden diversity of soil giant viruses.</title>
        <authorList>
            <person name="Schulz F."/>
            <person name="Alteio L."/>
            <person name="Goudeau D."/>
            <person name="Ryan E.M."/>
            <person name="Malmstrom R.R."/>
            <person name="Blanchard J."/>
            <person name="Woyke T."/>
        </authorList>
    </citation>
    <scope>NUCLEOTIDE SEQUENCE</scope>
    <source>
        <strain evidence="1">EDV1</strain>
    </source>
</reference>
<evidence type="ECO:0000313" key="1">
    <source>
        <dbReference type="EMBL" id="AYV78385.1"/>
    </source>
</evidence>
<dbReference type="Gene3D" id="3.90.226.10">
    <property type="entry name" value="2-enoyl-CoA Hydratase, Chain A, domain 1"/>
    <property type="match status" value="1"/>
</dbReference>
<protein>
    <submittedName>
        <fullName evidence="1">Uncharacterized protein</fullName>
    </submittedName>
</protein>
<accession>A0A3G4ZU13</accession>
<dbReference type="GO" id="GO:0016020">
    <property type="term" value="C:membrane"/>
    <property type="evidence" value="ECO:0007669"/>
    <property type="project" value="InterPro"/>
</dbReference>
<sequence>MSTAGISLIILLALVIAGLLLLCKLPCCNKLKTSKQKKSGNGNITLPHRIKGSSFEAFGKELHLLKDCKTITIIINCQGGSANDCDRYIEDILYHKKKYKCKFIARVEKYALSAGSQIALCCDEIIATEHSYFSPCDTQIFSAQLQYSIPCSDIEDIIELKKEKVHEEFVHLRKETDRIKRTTKQIFDRMVSNSVITHANKEVIFEEFFSGKNSHTQYFSVIDVKRFGIDIKIKNDEIKSDVDDVTIEIDDKKDDDAEEKKSLHLKS</sequence>
<dbReference type="Pfam" id="PF01972">
    <property type="entry name" value="SDH_protease"/>
    <property type="match status" value="1"/>
</dbReference>
<organism evidence="1">
    <name type="scientific">Edafosvirus sp</name>
    <dbReference type="NCBI Taxonomy" id="2487765"/>
    <lineage>
        <taxon>Viruses</taxon>
        <taxon>Varidnaviria</taxon>
        <taxon>Bamfordvirae</taxon>
        <taxon>Nucleocytoviricota</taxon>
        <taxon>Megaviricetes</taxon>
        <taxon>Imitervirales</taxon>
        <taxon>Mimiviridae</taxon>
        <taxon>Klosneuvirinae</taxon>
    </lineage>
</organism>
<dbReference type="InterPro" id="IPR029045">
    <property type="entry name" value="ClpP/crotonase-like_dom_sf"/>
</dbReference>
<gene>
    <name evidence="1" type="ORF">Edafosvirus11_20</name>
</gene>